<keyword evidence="3 4" id="KW-0813">Transport</keyword>
<dbReference type="InterPro" id="IPR050810">
    <property type="entry name" value="Bact_Secretion_Sys_Channel"/>
</dbReference>
<keyword evidence="3" id="KW-0472">Membrane</keyword>
<evidence type="ECO:0000259" key="6">
    <source>
        <dbReference type="Pfam" id="PF00263"/>
    </source>
</evidence>
<feature type="region of interest" description="Disordered" evidence="5">
    <location>
        <begin position="551"/>
        <end position="580"/>
    </location>
</feature>
<dbReference type="RefSeq" id="WP_345539407.1">
    <property type="nucleotide sequence ID" value="NZ_BAABGJ010000057.1"/>
</dbReference>
<name>A0ABP8I039_9BURK</name>
<organism evidence="8 9">
    <name type="scientific">Variovorax defluvii</name>
    <dbReference type="NCBI Taxonomy" id="913761"/>
    <lineage>
        <taxon>Bacteria</taxon>
        <taxon>Pseudomonadati</taxon>
        <taxon>Pseudomonadota</taxon>
        <taxon>Betaproteobacteria</taxon>
        <taxon>Burkholderiales</taxon>
        <taxon>Comamonadaceae</taxon>
        <taxon>Variovorax</taxon>
    </lineage>
</organism>
<feature type="compositionally biased region" description="Polar residues" evidence="5">
    <location>
        <begin position="569"/>
        <end position="580"/>
    </location>
</feature>
<reference evidence="9" key="1">
    <citation type="journal article" date="2019" name="Int. J. Syst. Evol. Microbiol.">
        <title>The Global Catalogue of Microorganisms (GCM) 10K type strain sequencing project: providing services to taxonomists for standard genome sequencing and annotation.</title>
        <authorList>
            <consortium name="The Broad Institute Genomics Platform"/>
            <consortium name="The Broad Institute Genome Sequencing Center for Infectious Disease"/>
            <person name="Wu L."/>
            <person name="Ma J."/>
        </authorList>
    </citation>
    <scope>NUCLEOTIDE SEQUENCE [LARGE SCALE GENOMIC DNA]</scope>
    <source>
        <strain evidence="9">JCM 17804</strain>
    </source>
</reference>
<keyword evidence="3" id="KW-0998">Cell outer membrane</keyword>
<evidence type="ECO:0000256" key="5">
    <source>
        <dbReference type="SAM" id="MobiDB-lite"/>
    </source>
</evidence>
<feature type="domain" description="Type II/III secretion system secretin-like" evidence="6">
    <location>
        <begin position="397"/>
        <end position="554"/>
    </location>
</feature>
<feature type="domain" description="NolW-like" evidence="7">
    <location>
        <begin position="194"/>
        <end position="318"/>
    </location>
</feature>
<keyword evidence="2 3" id="KW-0732">Signal</keyword>
<comment type="caution">
    <text evidence="8">The sequence shown here is derived from an EMBL/GenBank/DDBJ whole genome shotgun (WGS) entry which is preliminary data.</text>
</comment>
<proteinExistence type="inferred from homology"/>
<feature type="signal peptide" evidence="3">
    <location>
        <begin position="1"/>
        <end position="31"/>
    </location>
</feature>
<gene>
    <name evidence="8" type="primary">bscC</name>
    <name evidence="3" type="synonym">sctC</name>
    <name evidence="8" type="ORF">GCM10023165_34230</name>
</gene>
<keyword evidence="3" id="KW-0653">Protein transport</keyword>
<keyword evidence="9" id="KW-1185">Reference proteome</keyword>
<dbReference type="Pfam" id="PF03958">
    <property type="entry name" value="Secretin_N"/>
    <property type="match status" value="1"/>
</dbReference>
<dbReference type="InterPro" id="IPR038591">
    <property type="entry name" value="NolW-like_sf"/>
</dbReference>
<dbReference type="HAMAP" id="MF_02219">
    <property type="entry name" value="Type_III_secretin"/>
    <property type="match status" value="1"/>
</dbReference>
<evidence type="ECO:0000256" key="4">
    <source>
        <dbReference type="RuleBase" id="RU004004"/>
    </source>
</evidence>
<dbReference type="PRINTS" id="PR01337">
    <property type="entry name" value="TYPE3OMGPROT"/>
</dbReference>
<dbReference type="InterPro" id="IPR003522">
    <property type="entry name" value="T3SS_OM_pore_YscC"/>
</dbReference>
<dbReference type="EMBL" id="BAABGJ010000057">
    <property type="protein sequence ID" value="GAA4348429.1"/>
    <property type="molecule type" value="Genomic_DNA"/>
</dbReference>
<dbReference type="InterPro" id="IPR004846">
    <property type="entry name" value="T2SS/T3SS_dom"/>
</dbReference>
<comment type="subunit">
    <text evidence="3">The core secretion machinery of the T3SS is composed of approximately 20 different proteins, including cytoplasmic components, a base, an export apparatus and a needle. This subunit is part of the base, which anchors the injectisome in the bacterial cell envelope. Forms a stable homooligomeric complex.</text>
</comment>
<evidence type="ECO:0000256" key="1">
    <source>
        <dbReference type="ARBA" id="ARBA00004442"/>
    </source>
</evidence>
<keyword evidence="3" id="KW-0811">Translocation</keyword>
<dbReference type="Gene3D" id="3.55.50.30">
    <property type="match status" value="1"/>
</dbReference>
<dbReference type="PANTHER" id="PTHR30332:SF5">
    <property type="entry name" value="SPI-1 TYPE 3 SECRETION SYSTEM SECRETIN"/>
    <property type="match status" value="1"/>
</dbReference>
<evidence type="ECO:0000259" key="7">
    <source>
        <dbReference type="Pfam" id="PF03958"/>
    </source>
</evidence>
<dbReference type="InterPro" id="IPR005644">
    <property type="entry name" value="NolW-like"/>
</dbReference>
<accession>A0ABP8I039</accession>
<dbReference type="NCBIfam" id="TIGR02516">
    <property type="entry name" value="type_III_yscC"/>
    <property type="match status" value="1"/>
</dbReference>
<evidence type="ECO:0000313" key="8">
    <source>
        <dbReference type="EMBL" id="GAA4348429.1"/>
    </source>
</evidence>
<feature type="chain" id="PRO_5044900848" description="Type 3 secretion system secretin" evidence="3">
    <location>
        <begin position="32"/>
        <end position="580"/>
    </location>
</feature>
<dbReference type="PANTHER" id="PTHR30332">
    <property type="entry name" value="PROBABLE GENERAL SECRETION PATHWAY PROTEIN D"/>
    <property type="match status" value="1"/>
</dbReference>
<protein>
    <recommendedName>
        <fullName evidence="3">Type 3 secretion system secretin</fullName>
        <shortName evidence="3">T3SS secretin</shortName>
    </recommendedName>
</protein>
<comment type="subcellular location">
    <subcellularLocation>
        <location evidence="1 3 4">Cell outer membrane</location>
    </subcellularLocation>
</comment>
<sequence precursor="true">MGSFRHSFFGKPALRCLVAAALLCGAAAARSATTATAGLASIPWPDSPFTLMNTGQKPEKMLANFAQTFGLRLQLDDPLPQEAGPMLGRASAPNPTEFLNQLAAAYGLMWYHHDGTLYVARTDSRQTRVLPGKGLSTQTLRRVMAEMGFLESKFGWSEIEENGSVMISGPKSYVERIEAAVKALPEARPEQQIQIYRLRYAAVDDRVISYRDKQIATPGVATVLRNLIAGGAAGGVSPEIADLVAPLRTEAKPAGEAAAETPAAPEGRRLPASAARGATRTGAVIQADPRLNAIIVKDRPQNAPIYKALIEFLDVPSSLIEIEAMIVDVNKSSMSELGVDWSVGLGKLSAGFAGGQLSLSGGLPGAVPAVVSGAALASSIGTAGTTVANLIQARISALEGKGSARIVSRPSILTQDNMSALIDLADTFYIQTTGERVAQVTPVTVGVTLRVTPRVVGDADKRAVQLVVDIEDGGILDTRIGNLPTVRRSNISTQAMVGEAQSLVIGGLNTESQTQQRDAVPVLGDVPVVGALFGRSTGSKEKRERLFLITPRVVGSGDARPAAPRNEPETASPSSTQESQ</sequence>
<dbReference type="Proteomes" id="UP001500975">
    <property type="component" value="Unassembled WGS sequence"/>
</dbReference>
<dbReference type="Gene3D" id="3.30.1370.120">
    <property type="match status" value="2"/>
</dbReference>
<comment type="function">
    <text evidence="3">Component of the type III secretion system (T3SS), also called injectisome, which is used to inject bacterial effector proteins into eukaryotic host cells. Forms a ring-shaped multimeric structure with an apparent central pore in the outer membrane.</text>
</comment>
<evidence type="ECO:0000256" key="2">
    <source>
        <dbReference type="ARBA" id="ARBA00022729"/>
    </source>
</evidence>
<evidence type="ECO:0000256" key="3">
    <source>
        <dbReference type="HAMAP-Rule" id="MF_02219"/>
    </source>
</evidence>
<dbReference type="Pfam" id="PF00263">
    <property type="entry name" value="Secretin"/>
    <property type="match status" value="1"/>
</dbReference>
<comment type="similarity">
    <text evidence="3">Belongs to the bacterial secretin family. T3SS SctC subfamily.</text>
</comment>
<evidence type="ECO:0000313" key="9">
    <source>
        <dbReference type="Proteomes" id="UP001500975"/>
    </source>
</evidence>